<proteinExistence type="inferred from homology"/>
<feature type="transmembrane region" description="Helical" evidence="9">
    <location>
        <begin position="583"/>
        <end position="608"/>
    </location>
</feature>
<dbReference type="EMBL" id="JBICBT010001175">
    <property type="protein sequence ID" value="KAL3080016.1"/>
    <property type="molecule type" value="Genomic_DNA"/>
</dbReference>
<accession>A0ABD2IL72</accession>
<dbReference type="AlphaFoldDB" id="A0ABD2IL72"/>
<evidence type="ECO:0000256" key="3">
    <source>
        <dbReference type="ARBA" id="ARBA00022448"/>
    </source>
</evidence>
<evidence type="ECO:0000256" key="8">
    <source>
        <dbReference type="ARBA" id="ARBA00023136"/>
    </source>
</evidence>
<feature type="transmembrane region" description="Helical" evidence="9">
    <location>
        <begin position="833"/>
        <end position="856"/>
    </location>
</feature>
<evidence type="ECO:0000313" key="11">
    <source>
        <dbReference type="Proteomes" id="UP001620626"/>
    </source>
</evidence>
<keyword evidence="11" id="KW-1185">Reference proteome</keyword>
<evidence type="ECO:0000256" key="5">
    <source>
        <dbReference type="ARBA" id="ARBA00022781"/>
    </source>
</evidence>
<dbReference type="Pfam" id="PF01496">
    <property type="entry name" value="V_ATPase_I"/>
    <property type="match status" value="1"/>
</dbReference>
<dbReference type="PANTHER" id="PTHR11629">
    <property type="entry name" value="VACUOLAR PROTON ATPASES"/>
    <property type="match status" value="1"/>
</dbReference>
<evidence type="ECO:0000256" key="4">
    <source>
        <dbReference type="ARBA" id="ARBA00022692"/>
    </source>
</evidence>
<keyword evidence="5 9" id="KW-0375">Hydrogen ion transport</keyword>
<feature type="transmembrane region" description="Helical" evidence="9">
    <location>
        <begin position="446"/>
        <end position="470"/>
    </location>
</feature>
<keyword evidence="8 9" id="KW-0472">Membrane</keyword>
<name>A0ABD2IL72_9BILA</name>
<keyword evidence="4 9" id="KW-0812">Transmembrane</keyword>
<evidence type="ECO:0000256" key="1">
    <source>
        <dbReference type="ARBA" id="ARBA00004141"/>
    </source>
</evidence>
<feature type="transmembrane region" description="Helical" evidence="9">
    <location>
        <begin position="551"/>
        <end position="571"/>
    </location>
</feature>
<comment type="subcellular location">
    <subcellularLocation>
        <location evidence="1">Membrane</location>
        <topology evidence="1">Multi-pass membrane protein</topology>
    </subcellularLocation>
</comment>
<dbReference type="PANTHER" id="PTHR11629:SF56">
    <property type="entry name" value="V-TYPE PROTON ATPASE 116 KDA SUBUNIT A 4"/>
    <property type="match status" value="1"/>
</dbReference>
<dbReference type="Proteomes" id="UP001620626">
    <property type="component" value="Unassembled WGS sequence"/>
</dbReference>
<feature type="transmembrane region" description="Helical" evidence="9">
    <location>
        <begin position="409"/>
        <end position="434"/>
    </location>
</feature>
<dbReference type="InterPro" id="IPR026028">
    <property type="entry name" value="V-type_ATPase_116kDa_su_euka"/>
</dbReference>
<keyword evidence="3 9" id="KW-0813">Transport</keyword>
<organism evidence="10 11">
    <name type="scientific">Heterodera trifolii</name>
    <dbReference type="NCBI Taxonomy" id="157864"/>
    <lineage>
        <taxon>Eukaryota</taxon>
        <taxon>Metazoa</taxon>
        <taxon>Ecdysozoa</taxon>
        <taxon>Nematoda</taxon>
        <taxon>Chromadorea</taxon>
        <taxon>Rhabditida</taxon>
        <taxon>Tylenchina</taxon>
        <taxon>Tylenchomorpha</taxon>
        <taxon>Tylenchoidea</taxon>
        <taxon>Heteroderidae</taxon>
        <taxon>Heteroderinae</taxon>
        <taxon>Heterodera</taxon>
    </lineage>
</organism>
<evidence type="ECO:0000256" key="9">
    <source>
        <dbReference type="RuleBase" id="RU361189"/>
    </source>
</evidence>
<protein>
    <recommendedName>
        <fullName evidence="9">V-type proton ATPase subunit a</fullName>
    </recommendedName>
</protein>
<keyword evidence="7 9" id="KW-0406">Ion transport</keyword>
<reference evidence="10 11" key="1">
    <citation type="submission" date="2024-10" db="EMBL/GenBank/DDBJ databases">
        <authorList>
            <person name="Kim D."/>
        </authorList>
    </citation>
    <scope>NUCLEOTIDE SEQUENCE [LARGE SCALE GENOMIC DNA]</scope>
    <source>
        <strain evidence="10">BH-2024</strain>
    </source>
</reference>
<evidence type="ECO:0000256" key="2">
    <source>
        <dbReference type="ARBA" id="ARBA00009904"/>
    </source>
</evidence>
<comment type="caution">
    <text evidence="10">The sequence shown here is derived from an EMBL/GenBank/DDBJ whole genome shotgun (WGS) entry which is preliminary data.</text>
</comment>
<evidence type="ECO:0000313" key="10">
    <source>
        <dbReference type="EMBL" id="KAL3080016.1"/>
    </source>
</evidence>
<evidence type="ECO:0000256" key="6">
    <source>
        <dbReference type="ARBA" id="ARBA00022989"/>
    </source>
</evidence>
<dbReference type="GO" id="GO:0016020">
    <property type="term" value="C:membrane"/>
    <property type="evidence" value="ECO:0007669"/>
    <property type="project" value="UniProtKB-SubCell"/>
</dbReference>
<comment type="function">
    <text evidence="9">Essential component of the vacuolar proton pump (V-ATPase), a multimeric enzyme that catalyzes the translocation of protons across the membranes. Required for assembly and activity of the V-ATPase.</text>
</comment>
<dbReference type="PIRSF" id="PIRSF001293">
    <property type="entry name" value="ATP6V0A1"/>
    <property type="match status" value="1"/>
</dbReference>
<keyword evidence="6 9" id="KW-1133">Transmembrane helix</keyword>
<feature type="transmembrane region" description="Helical" evidence="9">
    <location>
        <begin position="675"/>
        <end position="694"/>
    </location>
</feature>
<gene>
    <name evidence="10" type="ORF">niasHT_034574</name>
</gene>
<sequence>MSLRSEPLKLCQLIVQRDAAYSCVVELGQYSLVQFKDLNHHLTTFQRTYVREVRRCAEIERCLRYLETEVVEGGVSDHIPPLDTTRTDITLLREMYDLESHLYDIERDIRQFLSNEAQLKRNFNDLKQFKSVYEKVEAFFKVHIENTAKTELESEQLEVNDVGTPLTPLLEQHETPWFVAGTIDTHKRHFFERVLWRACRRTAFVRTAEIETEFEDPETGKSVSKSVFIIFFNGSKLQDIVNRVCEGFNARQFPCPRTSKDRQLALAEILIRLHDLDLVIQTTAKHKLELLKSVAFELPERTRQVHLQKYIFHTLNYFTFDTSGNFFVAECWVLEREMDTVLQLLHRAVETAGFHIRPIINVLDTGEMHPTHNRTNKFVQVFQDIVDSYGIASYREINPAPFTLVTFPFLFGVMFGDIGHGLILFLAGLSLILWERRIEQSRIKDEIFLTFFGGRFIIALMGLFSIYAGLMYNDAFSKSFSIFSSKWTSPYNLTQLVALSSDANSPRQMVLGLDPDVAFLRQEGSYWMGLDPIWNLAENRLNFINSLKMKMSVIFGISQMTFGVVLSLFNARFFRSSVNLWTVAIPSFFFLSSIFVYLCVLIFVKWIFFSVKPDVIFGFYYPGSHCAPSLLIGLINMFMQKQRPYGFVDSNNNSTEYPNCHLSLWYPQQALVESVLVGVALFCVPIMLCGKPLVRKIRHHNRTTDGVVAANRKDSTRKLQKSKNILVRVKMDSEVAELIATTTSHNDLAKGTRNGQPNGEGGRAYRAEDELTLSDLTVHQAIHTIEFVLGCVSHTASYLRLWALSLAHAQLSEVLFHMVLVPALKVTGTFAPLYIYSSFFAFFTLTVVILVVMEGLSAFLHTLRLHWVEFQSKFYEGCGTAFTPFSFRKSLEKLCSESVVY</sequence>
<evidence type="ECO:0000256" key="7">
    <source>
        <dbReference type="ARBA" id="ARBA00023065"/>
    </source>
</evidence>
<dbReference type="GO" id="GO:1902600">
    <property type="term" value="P:proton transmembrane transport"/>
    <property type="evidence" value="ECO:0007669"/>
    <property type="project" value="UniProtKB-KW"/>
</dbReference>
<dbReference type="InterPro" id="IPR002490">
    <property type="entry name" value="V-ATPase_116kDa_su"/>
</dbReference>
<comment type="similarity">
    <text evidence="2 9">Belongs to the V-ATPase 116 kDa subunit family.</text>
</comment>